<dbReference type="GO" id="GO:0006412">
    <property type="term" value="P:translation"/>
    <property type="evidence" value="ECO:0007669"/>
    <property type="project" value="InterPro"/>
</dbReference>
<evidence type="ECO:0000256" key="1">
    <source>
        <dbReference type="ARBA" id="ARBA00010761"/>
    </source>
</evidence>
<dbReference type="PANTHER" id="PTHR35928:SF2">
    <property type="entry name" value="SMALL RIBOSOMAL SUBUNIT PROTEIN US3M"/>
    <property type="match status" value="1"/>
</dbReference>
<reference evidence="6" key="1">
    <citation type="submission" date="2020-03" db="EMBL/GenBank/DDBJ databases">
        <title>Punctuated rate equilibria and GC-biased gene conversion promote extreme mitochondrial inter- and intra-genomic synonymous divergence in subfamily Ajugoideae.</title>
        <authorList>
            <person name="Liu F."/>
            <person name="Fan W."/>
            <person name="Yang J.-B."/>
            <person name="Xiang C.-L."/>
            <person name="Mower J.P."/>
            <person name="Li D.-Z."/>
            <person name="Zhu A."/>
        </authorList>
    </citation>
    <scope>NUCLEOTIDE SEQUENCE</scope>
    <source>
        <strain evidence="6">Scaffold4</strain>
    </source>
</reference>
<accession>A0A6M8E312</accession>
<dbReference type="InterPro" id="IPR018280">
    <property type="entry name" value="Ribosomal_uS3_CS"/>
</dbReference>
<sequence length="497" mass="58282">MNSLSAFYGQSFYQDLHLQSYFGEIHPPTRKRFGFRLGRCTILHFPKRTCIHFFLPRRPRHLKRRKKERPEKGQRKRKLKVGCLDGTEQKEVRGRGVESIRRGIPRKMDKKRRPGGDRIKRNLSKSLWASESFKHPKEARVVNGIAFLISNDDTFRKTKFFSFFFPKKLGSIDPRTRLQRTLPAVRSSLNYSVMQYFLHAKNQMPFDPVRVLNHFVARQARAQERCLDQRIRSRIAFFVESLSSGETSTKKMLPYSIGRFAGTTTSTISLFPFFGATFFFLRDGIEVYNQPLLEKAREKVLGYCMRKLKISWKHQAWKLLSSKAKEKVVRERIVKFIGRSKVIEMMIAKMVKKILRKRKRTYSENSYFQKVNKMRSFFSNRTKTNTLMESVKIQSLYQSASPIAQDISLQLKERRSIRSIFSQIVRNRPRWVTGIRLSCSGRLKGAQIARTECYKYGKTSLHVFNQKIDYATAEASTRYGILGIKVWLSYNQKSRPA</sequence>
<evidence type="ECO:0000256" key="2">
    <source>
        <dbReference type="ARBA" id="ARBA00022980"/>
    </source>
</evidence>
<evidence type="ECO:0000256" key="3">
    <source>
        <dbReference type="ARBA" id="ARBA00023274"/>
    </source>
</evidence>
<comment type="similarity">
    <text evidence="1 4">Belongs to the universal ribosomal protein uS3 family.</text>
</comment>
<evidence type="ECO:0000256" key="4">
    <source>
        <dbReference type="RuleBase" id="RU003624"/>
    </source>
</evidence>
<dbReference type="GO" id="GO:0003735">
    <property type="term" value="F:structural constituent of ribosome"/>
    <property type="evidence" value="ECO:0007669"/>
    <property type="project" value="InterPro"/>
</dbReference>
<dbReference type="PROSITE" id="PS00548">
    <property type="entry name" value="RIBOSOMAL_S3"/>
    <property type="match status" value="1"/>
</dbReference>
<proteinExistence type="inferred from homology"/>
<dbReference type="AlphaFoldDB" id="A0A6M8E312"/>
<dbReference type="PANTHER" id="PTHR35928">
    <property type="entry name" value="RIBOSOMAL PROTEIN S3, MITOCHONDRIAL"/>
    <property type="match status" value="1"/>
</dbReference>
<keyword evidence="6" id="KW-0496">Mitochondrion</keyword>
<feature type="domain" description="Small ribosomal subunit protein uS3 C-terminal" evidence="5">
    <location>
        <begin position="407"/>
        <end position="488"/>
    </location>
</feature>
<dbReference type="EMBL" id="MT277191">
    <property type="protein sequence ID" value="QKE23946.1"/>
    <property type="molecule type" value="Genomic_DNA"/>
</dbReference>
<evidence type="ECO:0000313" key="6">
    <source>
        <dbReference type="EMBL" id="QKE23946.1"/>
    </source>
</evidence>
<dbReference type="InterPro" id="IPR036419">
    <property type="entry name" value="Ribosomal_S3_C_sf"/>
</dbReference>
<name>A0A6M8E312_9LAMI</name>
<gene>
    <name evidence="6" type="primary">rps3</name>
</gene>
<keyword evidence="2 4" id="KW-0689">Ribosomal protein</keyword>
<dbReference type="InterPro" id="IPR044954">
    <property type="entry name" value="Ribosomal_uS3m_plant"/>
</dbReference>
<dbReference type="GO" id="GO:0005840">
    <property type="term" value="C:ribosome"/>
    <property type="evidence" value="ECO:0007669"/>
    <property type="project" value="UniProtKB-KW"/>
</dbReference>
<keyword evidence="3 4" id="KW-0687">Ribonucleoprotein</keyword>
<geneLocation type="mitochondrion" evidence="6"/>
<organism evidence="6">
    <name type="scientific">Clerodendrum mandarinorum</name>
    <dbReference type="NCBI Taxonomy" id="54221"/>
    <lineage>
        <taxon>Eukaryota</taxon>
        <taxon>Viridiplantae</taxon>
        <taxon>Streptophyta</taxon>
        <taxon>Embryophyta</taxon>
        <taxon>Tracheophyta</taxon>
        <taxon>Spermatophyta</taxon>
        <taxon>Magnoliopsida</taxon>
        <taxon>eudicotyledons</taxon>
        <taxon>Gunneridae</taxon>
        <taxon>Pentapetalae</taxon>
        <taxon>asterids</taxon>
        <taxon>lamiids</taxon>
        <taxon>Lamiales</taxon>
        <taxon>Lamiaceae</taxon>
        <taxon>Ajugoideae</taxon>
        <taxon>Clerodendreae</taxon>
        <taxon>Clerodendrum</taxon>
    </lineage>
</organism>
<dbReference type="Pfam" id="PF00189">
    <property type="entry name" value="Ribosomal_S3_C"/>
    <property type="match status" value="1"/>
</dbReference>
<protein>
    <submittedName>
        <fullName evidence="6">Ribosomal protein S3</fullName>
    </submittedName>
</protein>
<dbReference type="InterPro" id="IPR001351">
    <property type="entry name" value="Ribosomal_uS3_C"/>
</dbReference>
<dbReference type="Gene3D" id="3.30.1140.32">
    <property type="entry name" value="Ribosomal protein S3, C-terminal domain"/>
    <property type="match status" value="1"/>
</dbReference>
<dbReference type="GO" id="GO:1990904">
    <property type="term" value="C:ribonucleoprotein complex"/>
    <property type="evidence" value="ECO:0007669"/>
    <property type="project" value="UniProtKB-KW"/>
</dbReference>
<dbReference type="SUPFAM" id="SSF54821">
    <property type="entry name" value="Ribosomal protein S3 C-terminal domain"/>
    <property type="match status" value="1"/>
</dbReference>
<evidence type="ECO:0000259" key="5">
    <source>
        <dbReference type="Pfam" id="PF00189"/>
    </source>
</evidence>